<dbReference type="InterPro" id="IPR009060">
    <property type="entry name" value="UBA-like_sf"/>
</dbReference>
<feature type="region of interest" description="Disordered" evidence="16">
    <location>
        <begin position="275"/>
        <end position="344"/>
    </location>
</feature>
<dbReference type="PANTHER" id="PTHR16308">
    <property type="entry name" value="UBIQUITIN ASSOCIATED PROTEIN 2-LIKE/LINGERER"/>
    <property type="match status" value="1"/>
</dbReference>
<keyword evidence="6" id="KW-0158">Chromosome</keyword>
<comment type="similarity">
    <text evidence="4">Belongs to the DEF1 family.</text>
</comment>
<dbReference type="CDD" id="cd14368">
    <property type="entry name" value="CUE_DEF1_like"/>
    <property type="match status" value="1"/>
</dbReference>
<keyword evidence="11" id="KW-0832">Ubl conjugation</keyword>
<dbReference type="STRING" id="49012.A0A0F7S749"/>
<proteinExistence type="inferred from homology"/>
<dbReference type="GO" id="GO:0043130">
    <property type="term" value="F:ubiquitin binding"/>
    <property type="evidence" value="ECO:0007669"/>
    <property type="project" value="InterPro"/>
</dbReference>
<keyword evidence="19" id="KW-1185">Reference proteome</keyword>
<protein>
    <recommendedName>
        <fullName evidence="5">RNA polymerase II degradation factor 1</fullName>
    </recommendedName>
</protein>
<accession>A0A0F7S749</accession>
<evidence type="ECO:0000256" key="8">
    <source>
        <dbReference type="ARBA" id="ARBA00022553"/>
    </source>
</evidence>
<keyword evidence="7" id="KW-0963">Cytoplasm</keyword>
<feature type="non-terminal residue" evidence="18">
    <location>
        <position position="344"/>
    </location>
</feature>
<dbReference type="InterPro" id="IPR051833">
    <property type="entry name" value="TC-DDR_regulator"/>
</dbReference>
<keyword evidence="12" id="KW-0779">Telomere</keyword>
<dbReference type="EMBL" id="CCFA01000488">
    <property type="protein sequence ID" value="CDW95944.1"/>
    <property type="molecule type" value="Genomic_DNA"/>
</dbReference>
<evidence type="ECO:0000256" key="5">
    <source>
        <dbReference type="ARBA" id="ARBA00020536"/>
    </source>
</evidence>
<evidence type="ECO:0000256" key="10">
    <source>
        <dbReference type="ARBA" id="ARBA00022786"/>
    </source>
</evidence>
<dbReference type="GO" id="GO:0005737">
    <property type="term" value="C:cytoplasm"/>
    <property type="evidence" value="ECO:0007669"/>
    <property type="project" value="UniProtKB-SubCell"/>
</dbReference>
<keyword evidence="13" id="KW-0238">DNA-binding</keyword>
<sequence length="344" mass="34675">MSTTAARRGSFPRLKGRSQQVQDDTEEVRTLRAKYSEQLDMIRELFPTWTDEDLLFALQESLGDVENAVVRISEGQVEQFSSVKPKKQVKKESGLYHAASTPYASSAAPSAAPHAARANHHVGAPASRGRGGASVRGARGGRGGFRGVGGRGGGIAPQANGHDLKTPETQTVEATTAQAFAPIATPTSGTSWAAALARSNNKATPAAAATPAPAPAITQEITEPASATTTAALSSSTENSAPAVKVPAPAKATPTSGGMSWAQIARKSEAPKPAAAPVAAAAPSESTPVTPVSDAAPVEAVAAPSTAEVQPELTEPAAVAAAEPSVEAAAAPVAAAEARTSDSA</sequence>
<dbReference type="Pfam" id="PF02845">
    <property type="entry name" value="CUE"/>
    <property type="match status" value="1"/>
</dbReference>
<evidence type="ECO:0000256" key="12">
    <source>
        <dbReference type="ARBA" id="ARBA00022895"/>
    </source>
</evidence>
<feature type="region of interest" description="Disordered" evidence="16">
    <location>
        <begin position="105"/>
        <end position="164"/>
    </location>
</feature>
<keyword evidence="14" id="KW-0234">DNA repair</keyword>
<feature type="compositionally biased region" description="Low complexity" evidence="16">
    <location>
        <begin position="105"/>
        <end position="128"/>
    </location>
</feature>
<evidence type="ECO:0000256" key="11">
    <source>
        <dbReference type="ARBA" id="ARBA00022843"/>
    </source>
</evidence>
<dbReference type="SUPFAM" id="SSF46934">
    <property type="entry name" value="UBA-like"/>
    <property type="match status" value="1"/>
</dbReference>
<dbReference type="AlphaFoldDB" id="A0A0F7S749"/>
<keyword evidence="8" id="KW-0597">Phosphoprotein</keyword>
<evidence type="ECO:0000256" key="1">
    <source>
        <dbReference type="ARBA" id="ARBA00004123"/>
    </source>
</evidence>
<comment type="subcellular location">
    <subcellularLocation>
        <location evidence="3">Chromosome</location>
        <location evidence="3">Telomere</location>
    </subcellularLocation>
    <subcellularLocation>
        <location evidence="2">Cytoplasm</location>
    </subcellularLocation>
    <subcellularLocation>
        <location evidence="1">Nucleus</location>
    </subcellularLocation>
</comment>
<evidence type="ECO:0000256" key="15">
    <source>
        <dbReference type="ARBA" id="ARBA00023242"/>
    </source>
</evidence>
<evidence type="ECO:0000256" key="9">
    <source>
        <dbReference type="ARBA" id="ARBA00022763"/>
    </source>
</evidence>
<dbReference type="Proteomes" id="UP000242770">
    <property type="component" value="Unassembled WGS sequence"/>
</dbReference>
<gene>
    <name evidence="18" type="primary">SSCI09400.1</name>
</gene>
<dbReference type="InterPro" id="IPR003892">
    <property type="entry name" value="CUE"/>
</dbReference>
<dbReference type="GO" id="GO:0000781">
    <property type="term" value="C:chromosome, telomeric region"/>
    <property type="evidence" value="ECO:0007669"/>
    <property type="project" value="UniProtKB-SubCell"/>
</dbReference>
<evidence type="ECO:0000256" key="6">
    <source>
        <dbReference type="ARBA" id="ARBA00022454"/>
    </source>
</evidence>
<evidence type="ECO:0000256" key="14">
    <source>
        <dbReference type="ARBA" id="ARBA00023204"/>
    </source>
</evidence>
<dbReference type="PANTHER" id="PTHR16308:SF13">
    <property type="entry name" value="PROTEIN LINGERER"/>
    <property type="match status" value="1"/>
</dbReference>
<dbReference type="GO" id="GO:0006281">
    <property type="term" value="P:DNA repair"/>
    <property type="evidence" value="ECO:0007669"/>
    <property type="project" value="UniProtKB-KW"/>
</dbReference>
<keyword evidence="15" id="KW-0539">Nucleus</keyword>
<feature type="region of interest" description="Disordered" evidence="16">
    <location>
        <begin position="224"/>
        <end position="260"/>
    </location>
</feature>
<organism evidence="18 19">
    <name type="scientific">Sporisorium scitamineum</name>
    <dbReference type="NCBI Taxonomy" id="49012"/>
    <lineage>
        <taxon>Eukaryota</taxon>
        <taxon>Fungi</taxon>
        <taxon>Dikarya</taxon>
        <taxon>Basidiomycota</taxon>
        <taxon>Ustilaginomycotina</taxon>
        <taxon>Ustilaginomycetes</taxon>
        <taxon>Ustilaginales</taxon>
        <taxon>Ustilaginaceae</taxon>
        <taxon>Sporisorium</taxon>
    </lineage>
</organism>
<evidence type="ECO:0000313" key="19">
    <source>
        <dbReference type="Proteomes" id="UP000242770"/>
    </source>
</evidence>
<evidence type="ECO:0000313" key="18">
    <source>
        <dbReference type="EMBL" id="CDW95944.1"/>
    </source>
</evidence>
<evidence type="ECO:0000256" key="4">
    <source>
        <dbReference type="ARBA" id="ARBA00005491"/>
    </source>
</evidence>
<dbReference type="PROSITE" id="PS51140">
    <property type="entry name" value="CUE"/>
    <property type="match status" value="1"/>
</dbReference>
<evidence type="ECO:0000256" key="7">
    <source>
        <dbReference type="ARBA" id="ARBA00022490"/>
    </source>
</evidence>
<feature type="region of interest" description="Disordered" evidence="16">
    <location>
        <begin position="1"/>
        <end position="26"/>
    </location>
</feature>
<dbReference type="InterPro" id="IPR041803">
    <property type="entry name" value="DEF1_CUE"/>
</dbReference>
<dbReference type="GO" id="GO:0003677">
    <property type="term" value="F:DNA binding"/>
    <property type="evidence" value="ECO:0007669"/>
    <property type="project" value="UniProtKB-KW"/>
</dbReference>
<feature type="domain" description="CUE" evidence="17">
    <location>
        <begin position="34"/>
        <end position="77"/>
    </location>
</feature>
<reference evidence="19" key="1">
    <citation type="submission" date="2014-06" db="EMBL/GenBank/DDBJ databases">
        <authorList>
            <person name="Berkman P.J."/>
        </authorList>
    </citation>
    <scope>NUCLEOTIDE SEQUENCE [LARGE SCALE GENOMIC DNA]</scope>
</reference>
<evidence type="ECO:0000256" key="3">
    <source>
        <dbReference type="ARBA" id="ARBA00004574"/>
    </source>
</evidence>
<keyword evidence="9" id="KW-0227">DNA damage</keyword>
<keyword evidence="10" id="KW-0833">Ubl conjugation pathway</keyword>
<feature type="compositionally biased region" description="Gly residues" evidence="16">
    <location>
        <begin position="129"/>
        <end position="155"/>
    </location>
</feature>
<evidence type="ECO:0000256" key="16">
    <source>
        <dbReference type="SAM" id="MobiDB-lite"/>
    </source>
</evidence>
<feature type="compositionally biased region" description="Low complexity" evidence="16">
    <location>
        <begin position="224"/>
        <end position="255"/>
    </location>
</feature>
<evidence type="ECO:0000256" key="13">
    <source>
        <dbReference type="ARBA" id="ARBA00023125"/>
    </source>
</evidence>
<dbReference type="GO" id="GO:0005634">
    <property type="term" value="C:nucleus"/>
    <property type="evidence" value="ECO:0007669"/>
    <property type="project" value="UniProtKB-SubCell"/>
</dbReference>
<feature type="compositionally biased region" description="Low complexity" evidence="16">
    <location>
        <begin position="275"/>
        <end position="291"/>
    </location>
</feature>
<feature type="compositionally biased region" description="Low complexity" evidence="16">
    <location>
        <begin position="315"/>
        <end position="338"/>
    </location>
</feature>
<name>A0A0F7S749_9BASI</name>
<evidence type="ECO:0000259" key="17">
    <source>
        <dbReference type="PROSITE" id="PS51140"/>
    </source>
</evidence>
<evidence type="ECO:0000256" key="2">
    <source>
        <dbReference type="ARBA" id="ARBA00004496"/>
    </source>
</evidence>